<dbReference type="Pfam" id="PF00107">
    <property type="entry name" value="ADH_zinc_N"/>
    <property type="match status" value="1"/>
</dbReference>
<gene>
    <name evidence="2" type="ORF">E2C06_23825</name>
</gene>
<proteinExistence type="predicted"/>
<evidence type="ECO:0000259" key="1">
    <source>
        <dbReference type="SMART" id="SM00829"/>
    </source>
</evidence>
<evidence type="ECO:0000313" key="3">
    <source>
        <dbReference type="Proteomes" id="UP000295096"/>
    </source>
</evidence>
<sequence>MPRAVLCEELSGPDRLRLREVAPLPPPGPGEVAIKVRAAGLNFPDLLMSWGLYQFRPPLPFVSGFDAAGVVTATGSGVTRWHEGDAVIALMPFHGAFAEQAVVAAERLFPLPQGFSFAEGACFHVATATAANALMQRGAVQPGETVLVHGAGGGVGLASVEVAKLLDATVIAVAGGAEKLAAARGRGAHHLIDHQSEDFCERVMEITGGRGADVVLDPVGGDTFDASLRCTAWAGRLLVVGFAAGRIQSIPGNQPLLKGLSVVGVRALEDASRRPEIGAAYQGWMYRHATAGRLRPHISHRFPLEEFREALAALQGRHVIGRVALIME</sequence>
<comment type="caution">
    <text evidence="2">The sequence shown here is derived from an EMBL/GenBank/DDBJ whole genome shotgun (WGS) entry which is preliminary data.</text>
</comment>
<dbReference type="Gene3D" id="3.90.180.10">
    <property type="entry name" value="Medium-chain alcohol dehydrogenases, catalytic domain"/>
    <property type="match status" value="1"/>
</dbReference>
<dbReference type="SUPFAM" id="SSF50129">
    <property type="entry name" value="GroES-like"/>
    <property type="match status" value="1"/>
</dbReference>
<dbReference type="PANTHER" id="PTHR43677">
    <property type="entry name" value="SHORT-CHAIN DEHYDROGENASE/REDUCTASE"/>
    <property type="match status" value="1"/>
</dbReference>
<dbReference type="EMBL" id="SMSJ01000045">
    <property type="protein sequence ID" value="TDH60078.1"/>
    <property type="molecule type" value="Genomic_DNA"/>
</dbReference>
<evidence type="ECO:0000313" key="2">
    <source>
        <dbReference type="EMBL" id="TDH60078.1"/>
    </source>
</evidence>
<dbReference type="InterPro" id="IPR013154">
    <property type="entry name" value="ADH-like_N"/>
</dbReference>
<name>A0A4R5QBU4_9PROT</name>
<keyword evidence="3" id="KW-1185">Reference proteome</keyword>
<dbReference type="InterPro" id="IPR036291">
    <property type="entry name" value="NAD(P)-bd_dom_sf"/>
</dbReference>
<dbReference type="SUPFAM" id="SSF51735">
    <property type="entry name" value="NAD(P)-binding Rossmann-fold domains"/>
    <property type="match status" value="1"/>
</dbReference>
<protein>
    <submittedName>
        <fullName evidence="2">NADPH:quinone oxidoreductase family protein</fullName>
    </submittedName>
</protein>
<dbReference type="PANTHER" id="PTHR43677:SF4">
    <property type="entry name" value="QUINONE OXIDOREDUCTASE-LIKE PROTEIN 2"/>
    <property type="match status" value="1"/>
</dbReference>
<dbReference type="CDD" id="cd08241">
    <property type="entry name" value="QOR1"/>
    <property type="match status" value="1"/>
</dbReference>
<dbReference type="Proteomes" id="UP000295096">
    <property type="component" value="Unassembled WGS sequence"/>
</dbReference>
<organism evidence="2 3">
    <name type="scientific">Dankookia rubra</name>
    <dbReference type="NCBI Taxonomy" id="1442381"/>
    <lineage>
        <taxon>Bacteria</taxon>
        <taxon>Pseudomonadati</taxon>
        <taxon>Pseudomonadota</taxon>
        <taxon>Alphaproteobacteria</taxon>
        <taxon>Acetobacterales</taxon>
        <taxon>Roseomonadaceae</taxon>
        <taxon>Dankookia</taxon>
    </lineage>
</organism>
<dbReference type="AlphaFoldDB" id="A0A4R5QBU4"/>
<reference evidence="2 3" key="1">
    <citation type="journal article" date="2016" name="J. Microbiol.">
        <title>Dankookia rubra gen. nov., sp. nov., an alphaproteobacterium isolated from sediment of a shallow stream.</title>
        <authorList>
            <person name="Kim W.H."/>
            <person name="Kim D.H."/>
            <person name="Kang K."/>
            <person name="Ahn T.Y."/>
        </authorList>
    </citation>
    <scope>NUCLEOTIDE SEQUENCE [LARGE SCALE GENOMIC DNA]</scope>
    <source>
        <strain evidence="2 3">JCM30602</strain>
    </source>
</reference>
<accession>A0A4R5QBU4</accession>
<dbReference type="InterPro" id="IPR013149">
    <property type="entry name" value="ADH-like_C"/>
</dbReference>
<dbReference type="SMART" id="SM00829">
    <property type="entry name" value="PKS_ER"/>
    <property type="match status" value="1"/>
</dbReference>
<dbReference type="OrthoDB" id="9805883at2"/>
<dbReference type="RefSeq" id="WP_133291096.1">
    <property type="nucleotide sequence ID" value="NZ_SMSJ01000045.1"/>
</dbReference>
<dbReference type="InterPro" id="IPR020843">
    <property type="entry name" value="ER"/>
</dbReference>
<dbReference type="Gene3D" id="3.40.50.720">
    <property type="entry name" value="NAD(P)-binding Rossmann-like Domain"/>
    <property type="match status" value="1"/>
</dbReference>
<dbReference type="Pfam" id="PF08240">
    <property type="entry name" value="ADH_N"/>
    <property type="match status" value="1"/>
</dbReference>
<dbReference type="GO" id="GO:0016491">
    <property type="term" value="F:oxidoreductase activity"/>
    <property type="evidence" value="ECO:0007669"/>
    <property type="project" value="InterPro"/>
</dbReference>
<feature type="domain" description="Enoyl reductase (ER)" evidence="1">
    <location>
        <begin position="11"/>
        <end position="325"/>
    </location>
</feature>
<dbReference type="InterPro" id="IPR051397">
    <property type="entry name" value="Zn-ADH-like_protein"/>
</dbReference>
<dbReference type="InterPro" id="IPR011032">
    <property type="entry name" value="GroES-like_sf"/>
</dbReference>